<dbReference type="Gene3D" id="1.10.580.10">
    <property type="entry name" value="Citrate Synthase, domain 1"/>
    <property type="match status" value="4"/>
</dbReference>
<feature type="region of interest" description="Disordered" evidence="2">
    <location>
        <begin position="809"/>
        <end position="835"/>
    </location>
</feature>
<name>G8A541_FLAVE</name>
<dbReference type="AlphaFoldDB" id="G8A541"/>
<reference evidence="3" key="1">
    <citation type="submission" date="2009-11" db="EMBL/GenBank/DDBJ databases">
        <title>Useful genes from Flammulina velutipes.</title>
        <authorList>
            <person name="Yoon H."/>
            <person name="Kim J.-G."/>
            <person name="Lee B.-M."/>
            <person name="Kong W.-S."/>
            <person name="Lee C.-S."/>
            <person name="Choi J.-W."/>
        </authorList>
    </citation>
    <scope>NUCLEOTIDE SEQUENCE</scope>
    <source>
        <strain evidence="3">KACC 42777</strain>
    </source>
</reference>
<dbReference type="Pfam" id="PF09341">
    <property type="entry name" value="Pcc1"/>
    <property type="match status" value="1"/>
</dbReference>
<organism evidence="3">
    <name type="scientific">Flammulina velutipes</name>
    <name type="common">Agaricus velutipes</name>
    <dbReference type="NCBI Taxonomy" id="38945"/>
    <lineage>
        <taxon>Eukaryota</taxon>
        <taxon>Fungi</taxon>
        <taxon>Dikarya</taxon>
        <taxon>Basidiomycota</taxon>
        <taxon>Agaricomycotina</taxon>
        <taxon>Agaricomycetes</taxon>
        <taxon>Agaricomycetidae</taxon>
        <taxon>Agaricales</taxon>
        <taxon>Marasmiineae</taxon>
        <taxon>Physalacriaceae</taxon>
        <taxon>Flammulina</taxon>
    </lineage>
</organism>
<evidence type="ECO:0000256" key="1">
    <source>
        <dbReference type="ARBA" id="ARBA00007073"/>
    </source>
</evidence>
<dbReference type="GO" id="GO:0046912">
    <property type="term" value="F:acyltransferase activity, acyl groups converted into alkyl on transfer"/>
    <property type="evidence" value="ECO:0007669"/>
    <property type="project" value="InterPro"/>
</dbReference>
<evidence type="ECO:0000313" key="3">
    <source>
        <dbReference type="EMBL" id="ADX07315.1"/>
    </source>
</evidence>
<proteinExistence type="evidence at transcript level"/>
<dbReference type="PANTHER" id="PTHR42871:SF1">
    <property type="entry name" value="CITRATE SYNTHASE"/>
    <property type="match status" value="1"/>
</dbReference>
<dbReference type="EMBL" id="GU169880">
    <property type="protein sequence ID" value="ADX07315.1"/>
    <property type="molecule type" value="mRNA"/>
</dbReference>
<dbReference type="InterPro" id="IPR036969">
    <property type="entry name" value="Citrate_synthase_sf"/>
</dbReference>
<dbReference type="InterPro" id="IPR016142">
    <property type="entry name" value="Citrate_synth-like_lrg_a-sub"/>
</dbReference>
<comment type="similarity">
    <text evidence="1">Belongs to the CTAG/PCC1 family.</text>
</comment>
<feature type="compositionally biased region" description="Low complexity" evidence="2">
    <location>
        <begin position="809"/>
        <end position="826"/>
    </location>
</feature>
<dbReference type="InterPro" id="IPR015419">
    <property type="entry name" value="CTAG/Pcc1"/>
</dbReference>
<dbReference type="Pfam" id="PF00285">
    <property type="entry name" value="Citrate_synt"/>
    <property type="match status" value="2"/>
</dbReference>
<dbReference type="SUPFAM" id="SSF48256">
    <property type="entry name" value="Citrate synthase"/>
    <property type="match status" value="1"/>
</dbReference>
<protein>
    <submittedName>
        <fullName evidence="3">Putative peroxysomal citrate synthase</fullName>
    </submittedName>
</protein>
<sequence>MAPMKKEKHTNVIAEIVGYLTRGMMQHSNGGYEIIPTAPYFDTAESIQRDFDQYMRETGAMAPLSLATHHSAQAIHPYNQQPPVMGNSYATYGDAHAPTRGYHGGQEAKLPASSFEFYATSPSCERTICQNRPRRAARGISNNFQVRAKLANAIIPLGLAGYVVVPQITLSLSSSYSTRIPSIEFMPKGWYPAGIQIEPTGRVSANHIIENSEHKVFSLAPGIREITIKIMWPGYLHHPFDTRIGMKDGNLTRGELLDLVCNAMVNFVETLRKRSALASKEDVKWQIGGYNGLKVTKFFVAGLLHLGGNFFQPEIWVPCPRENIEDNSVSATAFKAMKAPTPPGGREEDETEKGLRVADKGFLNTAVMRSQITFIDGDAGGRSIVLRYRGYPIEELALRSSHLETAKHNSKLSNTRLSTTALCTLMRRNSSNPSANMDRQIFRLIGKATTLAAMAYRIRQGREFVTPPTGMSYTGSAGCASLYGPLHGGANEAVIRMLISIGSPANVPAFLEAVKKREKVLSGFGHRTGKDELLETAMALHEAAMKDEYFIKRKLAPNVDFCGLIYRAMGFPLDFFPVLFAVPRVVGWLAHWRQMMLQEGGVKIWRPRQIYVGSGKRAYVPIEEREAVEGLKVTPSAIEHSGISKRTMLATFKGKNTAKLRDLGLIRLFIPSSIHPPVSFINGLPPVLLPLSALKDCQDLSVSWEDAAIWPVDVLVVDPSTPCGDALIDVGEVSAASASAKVTYAPGTKLQFSLLDAADVEAWGPVITVTESDDYSCLDAAVAASLEAASPSSTSASVVPTKLVATGGSVTTGTKKATSTASSSSSTDDDSDAVPVGAVGADSTFGDSDGASANAVPVAFMALVLATLEIPFASSKHAEIAKQTIEVDAELQPHAVERALTVEENVLTAHFRTRTACHEFLAEPDYPDLRDIMSGSPLKTSPHQWVDSLISVFGNTERNRPQDVRDTLLSSIEHLRQDTHELIVIEMQYKGVPRWYSLERFVGEDSPSSSPSFQLHVQRMKGRPVNRPPGTHKVQDMINRFADVHEARGYMHVGGVIKSFQVPATVDLNVMQVAVLAKLVSGHCPTDDGFETTSWVWARTFFACLQDLCEREKGGSLEITLGPAAGITGRPLPKDTNSFVWSIASYSLKIFKDDLQEGEIGSNVDDIVHAVLDDFEPVYEATFSQLEKNADTITITREEYEELLLVHVEEQEKGGSVQAEEMEAAAMPGETATNVDGFRCSAVPRTLETVVIKGAMYCEQSVILPLRHHF</sequence>
<dbReference type="PANTHER" id="PTHR42871">
    <property type="entry name" value="CITRATE SYNTHASE"/>
    <property type="match status" value="1"/>
</dbReference>
<dbReference type="Gene3D" id="1.10.230.10">
    <property type="entry name" value="Cytochrome P450-Terp, domain 2"/>
    <property type="match status" value="2"/>
</dbReference>
<dbReference type="InterPro" id="IPR016143">
    <property type="entry name" value="Citrate_synth-like_sm_a-sub"/>
</dbReference>
<accession>G8A541</accession>
<dbReference type="Gene3D" id="3.30.310.50">
    <property type="entry name" value="Alpha-D-phosphohexomutase, C-terminal domain"/>
    <property type="match status" value="1"/>
</dbReference>
<dbReference type="InterPro" id="IPR002020">
    <property type="entry name" value="Citrate_synthase"/>
</dbReference>
<evidence type="ECO:0000256" key="2">
    <source>
        <dbReference type="SAM" id="MobiDB-lite"/>
    </source>
</evidence>